<dbReference type="Gene3D" id="3.20.20.70">
    <property type="entry name" value="Aldolase class I"/>
    <property type="match status" value="1"/>
</dbReference>
<organism evidence="10 11">
    <name type="scientific">Vagococcus acidifermentans</name>
    <dbReference type="NCBI Taxonomy" id="564710"/>
    <lineage>
        <taxon>Bacteria</taxon>
        <taxon>Bacillati</taxon>
        <taxon>Bacillota</taxon>
        <taxon>Bacilli</taxon>
        <taxon>Lactobacillales</taxon>
        <taxon>Enterococcaceae</taxon>
        <taxon>Vagococcus</taxon>
    </lineage>
</organism>
<dbReference type="GO" id="GO:0046872">
    <property type="term" value="F:metal ion binding"/>
    <property type="evidence" value="ECO:0007669"/>
    <property type="project" value="UniProtKB-KW"/>
</dbReference>
<dbReference type="GO" id="GO:0051539">
    <property type="term" value="F:4 iron, 4 sulfur cluster binding"/>
    <property type="evidence" value="ECO:0007669"/>
    <property type="project" value="UniProtKB-KW"/>
</dbReference>
<name>A0A430AVF6_9ENTE</name>
<keyword evidence="6" id="KW-0560">Oxidoreductase</keyword>
<accession>A0A430AVF6</accession>
<evidence type="ECO:0000256" key="1">
    <source>
        <dbReference type="ARBA" id="ARBA00001966"/>
    </source>
</evidence>
<feature type="domain" description="Radical SAM core" evidence="9">
    <location>
        <begin position="13"/>
        <end position="252"/>
    </location>
</feature>
<evidence type="ECO:0000256" key="3">
    <source>
        <dbReference type="ARBA" id="ARBA00022485"/>
    </source>
</evidence>
<evidence type="ECO:0000313" key="11">
    <source>
        <dbReference type="Proteomes" id="UP000286773"/>
    </source>
</evidence>
<dbReference type="SFLD" id="SFLDS00029">
    <property type="entry name" value="Radical_SAM"/>
    <property type="match status" value="1"/>
</dbReference>
<dbReference type="InterPro" id="IPR013785">
    <property type="entry name" value="Aldolase_TIM"/>
</dbReference>
<dbReference type="PROSITE" id="PS51918">
    <property type="entry name" value="RADICAL_SAM"/>
    <property type="match status" value="1"/>
</dbReference>
<dbReference type="EMBL" id="NGKC01000006">
    <property type="protein sequence ID" value="RSU12037.1"/>
    <property type="molecule type" value="Genomic_DNA"/>
</dbReference>
<gene>
    <name evidence="10" type="ORF">CBF27_06315</name>
</gene>
<dbReference type="RefSeq" id="WP_126813483.1">
    <property type="nucleotide sequence ID" value="NZ_NGKC01000006.1"/>
</dbReference>
<evidence type="ECO:0000256" key="2">
    <source>
        <dbReference type="ARBA" id="ARBA00009777"/>
    </source>
</evidence>
<dbReference type="NCBIfam" id="TIGR02494">
    <property type="entry name" value="PFLE_PFLC"/>
    <property type="match status" value="1"/>
</dbReference>
<reference evidence="10 11" key="1">
    <citation type="submission" date="2017-05" db="EMBL/GenBank/DDBJ databases">
        <title>Vagococcus spp. assemblies.</title>
        <authorList>
            <person name="Gulvik C.A."/>
        </authorList>
    </citation>
    <scope>NUCLEOTIDE SEQUENCE [LARGE SCALE GENOMIC DNA]</scope>
    <source>
        <strain evidence="10 11">LMG 24798</strain>
    </source>
</reference>
<comment type="cofactor">
    <cofactor evidence="1">
        <name>[4Fe-4S] cluster</name>
        <dbReference type="ChEBI" id="CHEBI:49883"/>
    </cofactor>
</comment>
<dbReference type="Proteomes" id="UP000286773">
    <property type="component" value="Unassembled WGS sequence"/>
</dbReference>
<evidence type="ECO:0000256" key="6">
    <source>
        <dbReference type="ARBA" id="ARBA00023002"/>
    </source>
</evidence>
<comment type="similarity">
    <text evidence="2">Belongs to the organic radical-activating enzymes family.</text>
</comment>
<dbReference type="SFLD" id="SFLDG01066">
    <property type="entry name" value="organic_radical-activating_enz"/>
    <property type="match status" value="1"/>
</dbReference>
<keyword evidence="3" id="KW-0004">4Fe-4S</keyword>
<dbReference type="InterPro" id="IPR001989">
    <property type="entry name" value="Radical_activat_CS"/>
</dbReference>
<dbReference type="InterPro" id="IPR058240">
    <property type="entry name" value="rSAM_sf"/>
</dbReference>
<evidence type="ECO:0000256" key="8">
    <source>
        <dbReference type="ARBA" id="ARBA00023014"/>
    </source>
</evidence>
<dbReference type="AlphaFoldDB" id="A0A430AVF6"/>
<dbReference type="InterPro" id="IPR034457">
    <property type="entry name" value="Organic_radical-activating"/>
</dbReference>
<evidence type="ECO:0000256" key="4">
    <source>
        <dbReference type="ARBA" id="ARBA00022691"/>
    </source>
</evidence>
<keyword evidence="7" id="KW-0408">Iron</keyword>
<dbReference type="OrthoDB" id="9782387at2"/>
<evidence type="ECO:0000256" key="5">
    <source>
        <dbReference type="ARBA" id="ARBA00022723"/>
    </source>
</evidence>
<comment type="caution">
    <text evidence="10">The sequence shown here is derived from an EMBL/GenBank/DDBJ whole genome shotgun (WGS) entry which is preliminary data.</text>
</comment>
<evidence type="ECO:0000313" key="10">
    <source>
        <dbReference type="EMBL" id="RSU12037.1"/>
    </source>
</evidence>
<dbReference type="PANTHER" id="PTHR30352:SF4">
    <property type="entry name" value="PYRUVATE FORMATE-LYASE 2-ACTIVATING ENZYME"/>
    <property type="match status" value="1"/>
</dbReference>
<evidence type="ECO:0000259" key="9">
    <source>
        <dbReference type="PROSITE" id="PS51918"/>
    </source>
</evidence>
<dbReference type="InterPro" id="IPR012839">
    <property type="entry name" value="Organic_radical_activase"/>
</dbReference>
<dbReference type="SUPFAM" id="SSF102114">
    <property type="entry name" value="Radical SAM enzymes"/>
    <property type="match status" value="1"/>
</dbReference>
<keyword evidence="8" id="KW-0411">Iron-sulfur</keyword>
<protein>
    <submittedName>
        <fullName evidence="10">Radical SAM protein</fullName>
    </submittedName>
</protein>
<sequence>MPLVFNIQKFSVHDGPGIRTTLFFKGCPIRCLWCHNPESQCYEVENIETKEGKVEVVGKDYTVNELVKEVEKDIIFYEQSGGGVTLSGGEVMTQDMDYVAPLVKKIQSKGISVAVDTCGVAPFENFERILPYVDYFLYDLKFINSQLHKEYTGVGNELVLDNLKKLSEHGATIHLRLILLEGLNTSDEVIEETVAWLKMNNISVSIINLLPYHEFGFDKYKRLGRKDPQLFQAPSEERQEQIKQLLENHQYKVKIGG</sequence>
<dbReference type="Pfam" id="PF04055">
    <property type="entry name" value="Radical_SAM"/>
    <property type="match status" value="1"/>
</dbReference>
<dbReference type="PANTHER" id="PTHR30352">
    <property type="entry name" value="PYRUVATE FORMATE-LYASE-ACTIVATING ENZYME"/>
    <property type="match status" value="1"/>
</dbReference>
<dbReference type="GO" id="GO:0016491">
    <property type="term" value="F:oxidoreductase activity"/>
    <property type="evidence" value="ECO:0007669"/>
    <property type="project" value="UniProtKB-KW"/>
</dbReference>
<dbReference type="PROSITE" id="PS01087">
    <property type="entry name" value="RADICAL_ACTIVATING"/>
    <property type="match status" value="1"/>
</dbReference>
<keyword evidence="4" id="KW-0949">S-adenosyl-L-methionine</keyword>
<proteinExistence type="inferred from homology"/>
<dbReference type="PIRSF" id="PIRSF000371">
    <property type="entry name" value="PFL_act_enz"/>
    <property type="match status" value="1"/>
</dbReference>
<keyword evidence="5" id="KW-0479">Metal-binding</keyword>
<keyword evidence="11" id="KW-1185">Reference proteome</keyword>
<dbReference type="InterPro" id="IPR007197">
    <property type="entry name" value="rSAM"/>
</dbReference>
<dbReference type="CDD" id="cd01335">
    <property type="entry name" value="Radical_SAM"/>
    <property type="match status" value="1"/>
</dbReference>
<evidence type="ECO:0000256" key="7">
    <source>
        <dbReference type="ARBA" id="ARBA00023004"/>
    </source>
</evidence>